<dbReference type="InterPro" id="IPR051325">
    <property type="entry name" value="Nudix_hydrolase_domain"/>
</dbReference>
<dbReference type="Gene3D" id="3.90.79.10">
    <property type="entry name" value="Nucleoside Triphosphate Pyrophosphohydrolase"/>
    <property type="match status" value="1"/>
</dbReference>
<protein>
    <submittedName>
        <fullName evidence="4">Predicted NTP pyrophosphohydrolase, NUDIX family</fullName>
    </submittedName>
</protein>
<evidence type="ECO:0000313" key="5">
    <source>
        <dbReference type="Proteomes" id="UP000199420"/>
    </source>
</evidence>
<dbReference type="PROSITE" id="PS51462">
    <property type="entry name" value="NUDIX"/>
    <property type="match status" value="1"/>
</dbReference>
<dbReference type="AlphaFoldDB" id="A0A1H6QKJ8"/>
<feature type="domain" description="Nudix hydrolase" evidence="3">
    <location>
        <begin position="1"/>
        <end position="152"/>
    </location>
</feature>
<dbReference type="GO" id="GO:0006754">
    <property type="term" value="P:ATP biosynthetic process"/>
    <property type="evidence" value="ECO:0007669"/>
    <property type="project" value="TreeGrafter"/>
</dbReference>
<name>A0A1H6QKJ8_9GAMM</name>
<dbReference type="CDD" id="cd04662">
    <property type="entry name" value="NUDIX_Hydrolase"/>
    <property type="match status" value="1"/>
</dbReference>
<dbReference type="SUPFAM" id="SSF55811">
    <property type="entry name" value="Nudix"/>
    <property type="match status" value="1"/>
</dbReference>
<dbReference type="PANTHER" id="PTHR21340:SF7">
    <property type="entry name" value="NUDIX HYDROLASE DOMAIN-CONTAINING PROTEIN"/>
    <property type="match status" value="1"/>
</dbReference>
<keyword evidence="2 4" id="KW-0378">Hydrolase</keyword>
<dbReference type="InterPro" id="IPR020084">
    <property type="entry name" value="NUDIX_hydrolase_CS"/>
</dbReference>
<dbReference type="GO" id="GO:0006167">
    <property type="term" value="P:AMP biosynthetic process"/>
    <property type="evidence" value="ECO:0007669"/>
    <property type="project" value="TreeGrafter"/>
</dbReference>
<dbReference type="EMBL" id="FNYC01000001">
    <property type="protein sequence ID" value="SEI42486.1"/>
    <property type="molecule type" value="Genomic_DNA"/>
</dbReference>
<sequence>MPITSAGILMYRLHATGLQVLLAHPGGPFWRRRDEGAWMLPKGELLPGEEAETAARREFEEELGAPAPGPVHPLGRLRQRGGKWVEAFAMEGDFDPVALRSNTFELEWPPHSGRRASFPEIDRVAWFAPAQARAKILASQAQWLDRLEEGLARGW</sequence>
<dbReference type="STRING" id="529704.SAMN02927913_0492"/>
<accession>A0A1H6QKJ8</accession>
<dbReference type="Pfam" id="PF00293">
    <property type="entry name" value="NUDIX"/>
    <property type="match status" value="1"/>
</dbReference>
<dbReference type="InterPro" id="IPR000086">
    <property type="entry name" value="NUDIX_hydrolase_dom"/>
</dbReference>
<keyword evidence="5" id="KW-1185">Reference proteome</keyword>
<dbReference type="Proteomes" id="UP000199420">
    <property type="component" value="Unassembled WGS sequence"/>
</dbReference>
<reference evidence="4 5" key="1">
    <citation type="submission" date="2016-10" db="EMBL/GenBank/DDBJ databases">
        <authorList>
            <person name="de Groot N.N."/>
        </authorList>
    </citation>
    <scope>NUCLEOTIDE SEQUENCE [LARGE SCALE GENOMIC DNA]</scope>
    <source>
        <strain evidence="4 5">DSM 26515</strain>
    </source>
</reference>
<dbReference type="InterPro" id="IPR015797">
    <property type="entry name" value="NUDIX_hydrolase-like_dom_sf"/>
</dbReference>
<dbReference type="GO" id="GO:0004081">
    <property type="term" value="F:bis(5'-nucleosyl)-tetraphosphatase (asymmetrical) activity"/>
    <property type="evidence" value="ECO:0007669"/>
    <property type="project" value="TreeGrafter"/>
</dbReference>
<proteinExistence type="predicted"/>
<evidence type="ECO:0000259" key="3">
    <source>
        <dbReference type="PROSITE" id="PS51462"/>
    </source>
</evidence>
<comment type="cofactor">
    <cofactor evidence="1">
        <name>Mg(2+)</name>
        <dbReference type="ChEBI" id="CHEBI:18420"/>
    </cofactor>
</comment>
<dbReference type="PANTHER" id="PTHR21340">
    <property type="entry name" value="DIADENOSINE 5,5-P1,P4-TETRAPHOSPHATE PYROPHOSPHOHYDROLASE MUTT"/>
    <property type="match status" value="1"/>
</dbReference>
<gene>
    <name evidence="4" type="ORF">SAMN04487997_0576</name>
</gene>
<evidence type="ECO:0000256" key="2">
    <source>
        <dbReference type="ARBA" id="ARBA00022801"/>
    </source>
</evidence>
<evidence type="ECO:0000256" key="1">
    <source>
        <dbReference type="ARBA" id="ARBA00001946"/>
    </source>
</evidence>
<evidence type="ECO:0000313" key="4">
    <source>
        <dbReference type="EMBL" id="SEI42486.1"/>
    </source>
</evidence>
<dbReference type="PROSITE" id="PS00893">
    <property type="entry name" value="NUDIX_BOX"/>
    <property type="match status" value="1"/>
</dbReference>
<organism evidence="4 5">
    <name type="scientific">Frateuria terrea</name>
    <dbReference type="NCBI Taxonomy" id="529704"/>
    <lineage>
        <taxon>Bacteria</taxon>
        <taxon>Pseudomonadati</taxon>
        <taxon>Pseudomonadota</taxon>
        <taxon>Gammaproteobacteria</taxon>
        <taxon>Lysobacterales</taxon>
        <taxon>Rhodanobacteraceae</taxon>
        <taxon>Frateuria</taxon>
    </lineage>
</organism>
<dbReference type="RefSeq" id="WP_217638705.1">
    <property type="nucleotide sequence ID" value="NZ_FNYC01000001.1"/>
</dbReference>